<evidence type="ECO:0000256" key="2">
    <source>
        <dbReference type="SAM" id="SignalP"/>
    </source>
</evidence>
<name>A0A2S4WD06_9BASI</name>
<feature type="chain" id="PRO_5015585044" evidence="2">
    <location>
        <begin position="22"/>
        <end position="168"/>
    </location>
</feature>
<sequence>MVSRFPLLSLALVLQSGVNRTIQILNLSSRLGIFTNPGSTPEPPTQPTKHVLYHPKSGSDHALHRANRSNRIAIRFDLQNSTTNQSASSTANCPSNIDQAQQNPNAWKGKANLAQAADKHCREASKEEAVIEQTRKDLEQKISELNQLKNQLAETEQRERELASRITT</sequence>
<reference evidence="4" key="2">
    <citation type="journal article" date="2018" name="BMC Genomics">
        <title>Genomic insights into host adaptation between the wheat stripe rust pathogen (Puccinia striiformis f. sp. tritici) and the barley stripe rust pathogen (Puccinia striiformis f. sp. hordei).</title>
        <authorList>
            <person name="Xia C."/>
            <person name="Wang M."/>
            <person name="Yin C."/>
            <person name="Cornejo O.E."/>
            <person name="Hulbert S.H."/>
            <person name="Chen X."/>
        </authorList>
    </citation>
    <scope>NUCLEOTIDE SEQUENCE [LARGE SCALE GENOMIC DNA]</scope>
    <source>
        <strain evidence="4">93TX-2</strain>
    </source>
</reference>
<accession>A0A2S4WD06</accession>
<dbReference type="VEuPathDB" id="FungiDB:PSTT_14345"/>
<gene>
    <name evidence="3" type="ORF">PSHT_04473</name>
</gene>
<proteinExistence type="predicted"/>
<feature type="signal peptide" evidence="2">
    <location>
        <begin position="1"/>
        <end position="21"/>
    </location>
</feature>
<reference evidence="3 4" key="1">
    <citation type="submission" date="2017-12" db="EMBL/GenBank/DDBJ databases">
        <title>Gene loss provides genomic basis for host adaptation in cereal stripe rust fungi.</title>
        <authorList>
            <person name="Xia C."/>
        </authorList>
    </citation>
    <scope>NUCLEOTIDE SEQUENCE [LARGE SCALE GENOMIC DNA]</scope>
    <source>
        <strain evidence="3 4">93TX-2</strain>
    </source>
</reference>
<dbReference type="OrthoDB" id="2503476at2759"/>
<reference evidence="4" key="3">
    <citation type="journal article" date="2018" name="Mol. Plant Microbe Interact.">
        <title>Genome sequence resources for the wheat stripe rust pathogen (Puccinia striiformis f. sp. tritici) and the barley stripe rust pathogen (Puccinia striiformis f. sp. hordei).</title>
        <authorList>
            <person name="Xia C."/>
            <person name="Wang M."/>
            <person name="Yin C."/>
            <person name="Cornejo O.E."/>
            <person name="Hulbert S.H."/>
            <person name="Chen X."/>
        </authorList>
    </citation>
    <scope>NUCLEOTIDE SEQUENCE [LARGE SCALE GENOMIC DNA]</scope>
    <source>
        <strain evidence="4">93TX-2</strain>
    </source>
</reference>
<organism evidence="3 4">
    <name type="scientific">Puccinia striiformis</name>
    <dbReference type="NCBI Taxonomy" id="27350"/>
    <lineage>
        <taxon>Eukaryota</taxon>
        <taxon>Fungi</taxon>
        <taxon>Dikarya</taxon>
        <taxon>Basidiomycota</taxon>
        <taxon>Pucciniomycotina</taxon>
        <taxon>Pucciniomycetes</taxon>
        <taxon>Pucciniales</taxon>
        <taxon>Pucciniaceae</taxon>
        <taxon>Puccinia</taxon>
    </lineage>
</organism>
<dbReference type="EMBL" id="PKSM01000046">
    <property type="protein sequence ID" value="POW19597.1"/>
    <property type="molecule type" value="Genomic_DNA"/>
</dbReference>
<comment type="caution">
    <text evidence="3">The sequence shown here is derived from an EMBL/GenBank/DDBJ whole genome shotgun (WGS) entry which is preliminary data.</text>
</comment>
<evidence type="ECO:0000313" key="4">
    <source>
        <dbReference type="Proteomes" id="UP000238274"/>
    </source>
</evidence>
<evidence type="ECO:0000313" key="3">
    <source>
        <dbReference type="EMBL" id="POW19597.1"/>
    </source>
</evidence>
<dbReference type="VEuPathDB" id="FungiDB:PSHT_04473"/>
<keyword evidence="2" id="KW-0732">Signal</keyword>
<dbReference type="AlphaFoldDB" id="A0A2S4WD06"/>
<keyword evidence="4" id="KW-1185">Reference proteome</keyword>
<evidence type="ECO:0000256" key="1">
    <source>
        <dbReference type="SAM" id="Coils"/>
    </source>
</evidence>
<protein>
    <submittedName>
        <fullName evidence="3">Uncharacterized protein</fullName>
    </submittedName>
</protein>
<feature type="coiled-coil region" evidence="1">
    <location>
        <begin position="121"/>
        <end position="165"/>
    </location>
</feature>
<keyword evidence="1" id="KW-0175">Coiled coil</keyword>
<dbReference type="Proteomes" id="UP000238274">
    <property type="component" value="Unassembled WGS sequence"/>
</dbReference>